<evidence type="ECO:0000313" key="4">
    <source>
        <dbReference type="Proteomes" id="UP000284842"/>
    </source>
</evidence>
<evidence type="ECO:0000313" key="3">
    <source>
        <dbReference type="EMBL" id="PPR05932.1"/>
    </source>
</evidence>
<protein>
    <submittedName>
        <fullName evidence="3">Uncharacterized protein</fullName>
    </submittedName>
</protein>
<evidence type="ECO:0000256" key="1">
    <source>
        <dbReference type="SAM" id="MobiDB-lite"/>
    </source>
</evidence>
<name>A0A409YSF7_9AGAR</name>
<keyword evidence="2" id="KW-1133">Transmembrane helix</keyword>
<keyword evidence="2" id="KW-0812">Transmembrane</keyword>
<dbReference type="Proteomes" id="UP000284842">
    <property type="component" value="Unassembled WGS sequence"/>
</dbReference>
<gene>
    <name evidence="3" type="ORF">CVT24_006654</name>
</gene>
<reference evidence="3 4" key="1">
    <citation type="journal article" date="2018" name="Evol. Lett.">
        <title>Horizontal gene cluster transfer increased hallucinogenic mushroom diversity.</title>
        <authorList>
            <person name="Reynolds H.T."/>
            <person name="Vijayakumar V."/>
            <person name="Gluck-Thaler E."/>
            <person name="Korotkin H.B."/>
            <person name="Matheny P.B."/>
            <person name="Slot J.C."/>
        </authorList>
    </citation>
    <scope>NUCLEOTIDE SEQUENCE [LARGE SCALE GENOMIC DNA]</scope>
    <source>
        <strain evidence="3 4">2629</strain>
    </source>
</reference>
<feature type="region of interest" description="Disordered" evidence="1">
    <location>
        <begin position="827"/>
        <end position="854"/>
    </location>
</feature>
<feature type="transmembrane region" description="Helical" evidence="2">
    <location>
        <begin position="128"/>
        <end position="150"/>
    </location>
</feature>
<proteinExistence type="predicted"/>
<organism evidence="3 4">
    <name type="scientific">Panaeolus cyanescens</name>
    <dbReference type="NCBI Taxonomy" id="181874"/>
    <lineage>
        <taxon>Eukaryota</taxon>
        <taxon>Fungi</taxon>
        <taxon>Dikarya</taxon>
        <taxon>Basidiomycota</taxon>
        <taxon>Agaricomycotina</taxon>
        <taxon>Agaricomycetes</taxon>
        <taxon>Agaricomycetidae</taxon>
        <taxon>Agaricales</taxon>
        <taxon>Agaricineae</taxon>
        <taxon>Galeropsidaceae</taxon>
        <taxon>Panaeolus</taxon>
    </lineage>
</organism>
<feature type="region of interest" description="Disordered" evidence="1">
    <location>
        <begin position="344"/>
        <end position="383"/>
    </location>
</feature>
<evidence type="ECO:0000256" key="2">
    <source>
        <dbReference type="SAM" id="Phobius"/>
    </source>
</evidence>
<feature type="region of interest" description="Disordered" evidence="1">
    <location>
        <begin position="939"/>
        <end position="960"/>
    </location>
</feature>
<keyword evidence="2" id="KW-0472">Membrane</keyword>
<feature type="transmembrane region" description="Helical" evidence="2">
    <location>
        <begin position="174"/>
        <end position="202"/>
    </location>
</feature>
<dbReference type="OrthoDB" id="3219582at2759"/>
<keyword evidence="4" id="KW-1185">Reference proteome</keyword>
<accession>A0A409YSF7</accession>
<dbReference type="EMBL" id="NHTK01000731">
    <property type="protein sequence ID" value="PPR05932.1"/>
    <property type="molecule type" value="Genomic_DNA"/>
</dbReference>
<feature type="region of interest" description="Disordered" evidence="1">
    <location>
        <begin position="573"/>
        <end position="597"/>
    </location>
</feature>
<sequence length="1011" mass="110376">MGSVCLSSASTLRCASLSRNENIVLIIPPVLEVIFSSSLIFMKWGSGRYVASVNSEGWVYLLLAMMQLIANITPAVRDNLTLFRNFDLGIGVASFVPIFLYTFFLYLFTKSELIKTLPRRIKRGSRLILFIFIPAIVIFNEVASFVGVSIRQVTIARRSATIVVGFIGKREEELWTFFTAITLVLLTLFQAIVFSITFFRLFQALGHQRRIEDKNADMAHLIKGAAWISAAAKLGAIETVVGFGGGGFGVSMTRRILRLLSRACLCIGLVKGLDSVEDFRGLQSEILGFKNSKQEWRGSRLRQFISNPRLSTFRQLSPTATAFHAIPRAPSALLGAMNSNEKSAPIPELTVPRPIPSRANMNPIENVARRKSKLEKPRPRNSVYSNSAKSLRILDAQPTMEQFISLKEKASQQRVTVLYNGGAPTLHMRFSTLDVLNPDMITDKLSSRAPSTWDEEVYGPGYDRKSGFGIGYVEKLKKDDEETVSDKDSAKGFFLGPTYEALKPPQPVYNRDSVSTAASHTGPVEIVNTPRRTISVTKAPQAMVYRTSRAGTSPIEEEPGSILPAGLQAVGLNRRPTDSSLDTISEKSSRMSTRRKSSVRARAKSVSVASQADSIQAVHDLAAQFPGPPTLSPNALNTLPEEPTSTAASTIAYPEVIILPRPPTTLSELGYNRNRDTVSEYVDDEVTVSWGNSQHSSFALTPMATRAVDMVPDVPPLTQEQKEMATPRGKPLDPFVDTDSDAEAPGSRPRYIVPLGQPLREALDQGQAIPSSIPSAMYGQRKMSVPEGMLEALSGFPSTNRQSPSGSDNPYMDLGTALDSGKSRLFRSMQQPSPRSGGGVRIPDQPTGPSGTVNDEKLARTAQWVGSTGVVVSSSEMEMSPEEQNRALLIQPAIRSASLQNLHDRGKSIDSMTIGWLKGVDRKQTTGTGLSFDQQSISRVKSVGKAPRKSTPTPIHTRGHSKVSMHLEPIIIPPRSNLNMQVILQSGDIGATPTPSATAHGEEDIVEVKRI</sequence>
<dbReference type="AlphaFoldDB" id="A0A409YSF7"/>
<feature type="transmembrane region" description="Helical" evidence="2">
    <location>
        <begin position="24"/>
        <end position="45"/>
    </location>
</feature>
<comment type="caution">
    <text evidence="3">The sequence shown here is derived from an EMBL/GenBank/DDBJ whole genome shotgun (WGS) entry which is preliminary data.</text>
</comment>
<dbReference type="InParanoid" id="A0A409YSF7"/>
<feature type="transmembrane region" description="Helical" evidence="2">
    <location>
        <begin position="57"/>
        <end position="76"/>
    </location>
</feature>
<feature type="transmembrane region" description="Helical" evidence="2">
    <location>
        <begin position="88"/>
        <end position="108"/>
    </location>
</feature>
<dbReference type="STRING" id="181874.A0A409YSF7"/>